<organism evidence="1 2">
    <name type="scientific">Syntrophus aciditrophicus (strain SB)</name>
    <dbReference type="NCBI Taxonomy" id="56780"/>
    <lineage>
        <taxon>Bacteria</taxon>
        <taxon>Pseudomonadati</taxon>
        <taxon>Thermodesulfobacteriota</taxon>
        <taxon>Syntrophia</taxon>
        <taxon>Syntrophales</taxon>
        <taxon>Syntrophaceae</taxon>
        <taxon>Syntrophus</taxon>
    </lineage>
</organism>
<reference evidence="1 2" key="1">
    <citation type="journal article" date="2007" name="Proc. Natl. Acad. Sci. U.S.A.">
        <title>The genome of Syntrophus aciditrophicus: life at the thermodynamic limit of microbial growth.</title>
        <authorList>
            <person name="McInerney M.J."/>
            <person name="Rohlin L."/>
            <person name="Mouttaki H."/>
            <person name="Kim U."/>
            <person name="Krupp R.S."/>
            <person name="Rios-Hernandez L."/>
            <person name="Sieber J."/>
            <person name="Struchtemeyer C.G."/>
            <person name="Bhattacharyya A."/>
            <person name="Campbell J.W."/>
            <person name="Gunsalus R.P."/>
        </authorList>
    </citation>
    <scope>NUCLEOTIDE SEQUENCE [LARGE SCALE GENOMIC DNA]</scope>
    <source>
        <strain evidence="1 2">SB</strain>
    </source>
</reference>
<dbReference type="EMBL" id="CP000252">
    <property type="protein sequence ID" value="ABC78306.1"/>
    <property type="molecule type" value="Genomic_DNA"/>
</dbReference>
<accession>Q2LW48</accession>
<evidence type="ECO:0000313" key="1">
    <source>
        <dbReference type="EMBL" id="ABC78306.1"/>
    </source>
</evidence>
<gene>
    <name evidence="1" type="ORF">SYN_02512</name>
</gene>
<name>Q2LW48_SYNAS</name>
<sequence length="73" mass="8358">MNMNYNYKDYLKTLIGKKGTLDMPRMGCSYYVLCYNKSDVQIGNAQVTDVQDDFVVVHHDVHGTVKIPMSHCL</sequence>
<dbReference type="AlphaFoldDB" id="Q2LW48"/>
<dbReference type="HOGENOM" id="CLU_172623_0_0_7"/>
<dbReference type="InParanoid" id="Q2LW48"/>
<dbReference type="STRING" id="56780.SYN_02512"/>
<protein>
    <submittedName>
        <fullName evidence="1">Hypothetical cytosolic protein</fullName>
    </submittedName>
</protein>
<keyword evidence="2" id="KW-1185">Reference proteome</keyword>
<dbReference type="KEGG" id="sat:SYN_02512"/>
<evidence type="ECO:0000313" key="2">
    <source>
        <dbReference type="Proteomes" id="UP000001933"/>
    </source>
</evidence>
<proteinExistence type="predicted"/>
<dbReference type="Proteomes" id="UP000001933">
    <property type="component" value="Chromosome"/>
</dbReference>